<feature type="domain" description="Glucose-methanol-choline oxidoreductase N-terminal" evidence="5">
    <location>
        <begin position="82"/>
        <end position="295"/>
    </location>
</feature>
<dbReference type="PATRIC" id="fig|401562.3.peg.4894"/>
<reference evidence="7 8" key="1">
    <citation type="journal article" date="2016" name="Front. Microbiol.">
        <title>Genomic Resource of Rice Seed Associated Bacteria.</title>
        <authorList>
            <person name="Midha S."/>
            <person name="Bansal K."/>
            <person name="Sharma S."/>
            <person name="Kumar N."/>
            <person name="Patil P.P."/>
            <person name="Chaudhry V."/>
            <person name="Patil P.B."/>
        </authorList>
    </citation>
    <scope>NUCLEOTIDE SEQUENCE [LARGE SCALE GENOMIC DNA]</scope>
    <source>
        <strain evidence="7 8">NS226</strain>
    </source>
</reference>
<dbReference type="Proteomes" id="UP000078272">
    <property type="component" value="Unassembled WGS sequence"/>
</dbReference>
<gene>
    <name evidence="7" type="ORF">NS226_04325</name>
</gene>
<evidence type="ECO:0000256" key="3">
    <source>
        <dbReference type="ARBA" id="ARBA00022827"/>
    </source>
</evidence>
<keyword evidence="4" id="KW-0560">Oxidoreductase</keyword>
<feature type="domain" description="Glucose-methanol-choline oxidoreductase C-terminal" evidence="6">
    <location>
        <begin position="437"/>
        <end position="494"/>
    </location>
</feature>
<evidence type="ECO:0000256" key="4">
    <source>
        <dbReference type="ARBA" id="ARBA00023002"/>
    </source>
</evidence>
<dbReference type="RefSeq" id="WP_058633950.1">
    <property type="nucleotide sequence ID" value="NZ_LDPZ01000008.1"/>
</dbReference>
<evidence type="ECO:0000256" key="1">
    <source>
        <dbReference type="ARBA" id="ARBA00010790"/>
    </source>
</evidence>
<accession>A0A175RBP7</accession>
<keyword evidence="2" id="KW-0285">Flavoprotein</keyword>
<protein>
    <submittedName>
        <fullName evidence="7">Dehydrogenase</fullName>
    </submittedName>
</protein>
<evidence type="ECO:0000313" key="8">
    <source>
        <dbReference type="Proteomes" id="UP000078272"/>
    </source>
</evidence>
<sequence length="524" mass="57578">MTELKTSYDVVIIGAGVGGGALANALAAPGREILMIERGPRLPREKDNWSVDAVFHKKKYATKEEWRDKDGALFNPSTYYYVGGNSKFFGAATVRFRKEDFEDLQHEAGIAPAWPVSYDTFEPYYARAERLMGTHGEAGLDPIEPPRSGPMPYPAIGHEPEIAWFETKLRQKGLRPFPLPIAIDYHDGGACARCRTCDGFACKIGAKGDAEMRLVNPALAKGGVTLITEAFVHRLVTDPSGGRVTAVEFDYQGERRTVSAKIFVSAAGAINSSALLLRSRNDKHPNGLGNNTSDQLGRNYMAHNNTAMMAISPFKKNRVVFQKSMAINDFYLANSERPYPLGNVQGLGKLQAGMLTASVKWAPESMMALFAERSVDWWLMSEDLPDPNNRVSLDPDGKIRLAYTANNLKAHGELVKVWSKIMRSLGYPLIVTQKMDIKVSMHQCGTARFGTDPATSVLDTNCKVWDVENLYVVDASFLPSSTGFNPSLTIVAQALRTSEQILKELGETIALPMPPVRAVETVPA</sequence>
<dbReference type="Pfam" id="PF00732">
    <property type="entry name" value="GMC_oxred_N"/>
    <property type="match status" value="1"/>
</dbReference>
<dbReference type="GO" id="GO:0050660">
    <property type="term" value="F:flavin adenine dinucleotide binding"/>
    <property type="evidence" value="ECO:0007669"/>
    <property type="project" value="InterPro"/>
</dbReference>
<dbReference type="PANTHER" id="PTHR46056:SF12">
    <property type="entry name" value="LONG-CHAIN-ALCOHOL OXIDASE"/>
    <property type="match status" value="1"/>
</dbReference>
<dbReference type="InterPro" id="IPR007867">
    <property type="entry name" value="GMC_OxRtase_C"/>
</dbReference>
<keyword evidence="3" id="KW-0274">FAD</keyword>
<dbReference type="OrthoDB" id="9798604at2"/>
<name>A0A175RBP7_9HYPH</name>
<evidence type="ECO:0000313" key="7">
    <source>
        <dbReference type="EMBL" id="KTQ97510.1"/>
    </source>
</evidence>
<evidence type="ECO:0000256" key="2">
    <source>
        <dbReference type="ARBA" id="ARBA00022630"/>
    </source>
</evidence>
<dbReference type="EMBL" id="LDPZ01000008">
    <property type="protein sequence ID" value="KTQ97510.1"/>
    <property type="molecule type" value="Genomic_DNA"/>
</dbReference>
<dbReference type="Pfam" id="PF05199">
    <property type="entry name" value="GMC_oxred_C"/>
    <property type="match status" value="1"/>
</dbReference>
<dbReference type="STRING" id="401562.NS365_19535"/>
<evidence type="ECO:0000259" key="5">
    <source>
        <dbReference type="Pfam" id="PF00732"/>
    </source>
</evidence>
<dbReference type="PANTHER" id="PTHR46056">
    <property type="entry name" value="LONG-CHAIN-ALCOHOL OXIDASE"/>
    <property type="match status" value="1"/>
</dbReference>
<dbReference type="InterPro" id="IPR036188">
    <property type="entry name" value="FAD/NAD-bd_sf"/>
</dbReference>
<dbReference type="Gene3D" id="3.50.50.60">
    <property type="entry name" value="FAD/NAD(P)-binding domain"/>
    <property type="match status" value="2"/>
</dbReference>
<organism evidence="7 8">
    <name type="scientific">Aureimonas ureilytica</name>
    <dbReference type="NCBI Taxonomy" id="401562"/>
    <lineage>
        <taxon>Bacteria</taxon>
        <taxon>Pseudomonadati</taxon>
        <taxon>Pseudomonadota</taxon>
        <taxon>Alphaproteobacteria</taxon>
        <taxon>Hyphomicrobiales</taxon>
        <taxon>Aurantimonadaceae</taxon>
        <taxon>Aureimonas</taxon>
    </lineage>
</organism>
<evidence type="ECO:0000259" key="6">
    <source>
        <dbReference type="Pfam" id="PF05199"/>
    </source>
</evidence>
<dbReference type="InterPro" id="IPR000172">
    <property type="entry name" value="GMC_OxRdtase_N"/>
</dbReference>
<dbReference type="SUPFAM" id="SSF51905">
    <property type="entry name" value="FAD/NAD(P)-binding domain"/>
    <property type="match status" value="1"/>
</dbReference>
<comment type="caution">
    <text evidence="7">The sequence shown here is derived from an EMBL/GenBank/DDBJ whole genome shotgun (WGS) entry which is preliminary data.</text>
</comment>
<dbReference type="GO" id="GO:0016614">
    <property type="term" value="F:oxidoreductase activity, acting on CH-OH group of donors"/>
    <property type="evidence" value="ECO:0007669"/>
    <property type="project" value="InterPro"/>
</dbReference>
<comment type="similarity">
    <text evidence="1">Belongs to the GMC oxidoreductase family.</text>
</comment>
<dbReference type="AlphaFoldDB" id="A0A175RBP7"/>
<proteinExistence type="inferred from homology"/>